<dbReference type="AlphaFoldDB" id="A0ABD5F238"/>
<protein>
    <submittedName>
        <fullName evidence="5">5,10-methylene tetrahydromethanopterin reductase</fullName>
    </submittedName>
</protein>
<evidence type="ECO:0000256" key="2">
    <source>
        <dbReference type="ARBA" id="ARBA00022643"/>
    </source>
</evidence>
<reference evidence="6" key="1">
    <citation type="submission" date="2023-07" db="EMBL/GenBank/DDBJ databases">
        <title>30 novel species of actinomycetes from the DSMZ collection.</title>
        <authorList>
            <person name="Nouioui I."/>
        </authorList>
    </citation>
    <scope>NUCLEOTIDE SEQUENCE [LARGE SCALE GENOMIC DNA]</scope>
    <source>
        <strain evidence="6">DSM 41981</strain>
    </source>
</reference>
<gene>
    <name evidence="5" type="ORF">RM877_40285</name>
</gene>
<dbReference type="Proteomes" id="UP001183535">
    <property type="component" value="Unassembled WGS sequence"/>
</dbReference>
<keyword evidence="4" id="KW-0503">Monooxygenase</keyword>
<dbReference type="Gene3D" id="3.20.20.30">
    <property type="entry name" value="Luciferase-like domain"/>
    <property type="match status" value="1"/>
</dbReference>
<keyword evidence="2" id="KW-0288">FMN</keyword>
<accession>A0ABD5F238</accession>
<dbReference type="SUPFAM" id="SSF51679">
    <property type="entry name" value="Bacterial luciferase-like"/>
    <property type="match status" value="1"/>
</dbReference>
<sequence>GFNIAYAVSPGSFADFITYIVPELRSRGRLDRSYRPGTLREKLSDNGTARLAADHPAARYRTELPIAAQQ</sequence>
<keyword evidence="1" id="KW-0285">Flavoprotein</keyword>
<keyword evidence="6" id="KW-1185">Reference proteome</keyword>
<dbReference type="EMBL" id="JAVRES010000333">
    <property type="protein sequence ID" value="MDT0440886.1"/>
    <property type="molecule type" value="Genomic_DNA"/>
</dbReference>
<dbReference type="InterPro" id="IPR051260">
    <property type="entry name" value="Diverse_substr_monoxygenases"/>
</dbReference>
<name>A0ABD5F238_9ACTN</name>
<dbReference type="InterPro" id="IPR036661">
    <property type="entry name" value="Luciferase-like_sf"/>
</dbReference>
<comment type="caution">
    <text evidence="5">The sequence shown here is derived from an EMBL/GenBank/DDBJ whole genome shotgun (WGS) entry which is preliminary data.</text>
</comment>
<evidence type="ECO:0000256" key="1">
    <source>
        <dbReference type="ARBA" id="ARBA00022630"/>
    </source>
</evidence>
<feature type="non-terminal residue" evidence="5">
    <location>
        <position position="1"/>
    </location>
</feature>
<dbReference type="GO" id="GO:0004497">
    <property type="term" value="F:monooxygenase activity"/>
    <property type="evidence" value="ECO:0007669"/>
    <property type="project" value="UniProtKB-KW"/>
</dbReference>
<evidence type="ECO:0000256" key="4">
    <source>
        <dbReference type="ARBA" id="ARBA00023033"/>
    </source>
</evidence>
<dbReference type="PANTHER" id="PTHR30011">
    <property type="entry name" value="ALKANESULFONATE MONOOXYGENASE-RELATED"/>
    <property type="match status" value="1"/>
</dbReference>
<dbReference type="PANTHER" id="PTHR30011:SF16">
    <property type="entry name" value="C2H2 FINGER DOMAIN TRANSCRIPTION FACTOR (EUROFUNG)-RELATED"/>
    <property type="match status" value="1"/>
</dbReference>
<proteinExistence type="predicted"/>
<keyword evidence="3" id="KW-0560">Oxidoreductase</keyword>
<organism evidence="5 6">
    <name type="scientific">Streptomyces doudnae</name>
    <dbReference type="NCBI Taxonomy" id="3075536"/>
    <lineage>
        <taxon>Bacteria</taxon>
        <taxon>Bacillati</taxon>
        <taxon>Actinomycetota</taxon>
        <taxon>Actinomycetes</taxon>
        <taxon>Kitasatosporales</taxon>
        <taxon>Streptomycetaceae</taxon>
        <taxon>Streptomyces</taxon>
    </lineage>
</organism>
<evidence type="ECO:0000313" key="5">
    <source>
        <dbReference type="EMBL" id="MDT0440886.1"/>
    </source>
</evidence>
<evidence type="ECO:0000256" key="3">
    <source>
        <dbReference type="ARBA" id="ARBA00023002"/>
    </source>
</evidence>
<evidence type="ECO:0000313" key="6">
    <source>
        <dbReference type="Proteomes" id="UP001183535"/>
    </source>
</evidence>